<accession>A0AAW0B6P1</accession>
<reference evidence="1 2" key="1">
    <citation type="submission" date="2024-01" db="EMBL/GenBank/DDBJ databases">
        <title>A draft genome for a cacao thread blight-causing isolate of Paramarasmius palmivorus.</title>
        <authorList>
            <person name="Baruah I.K."/>
            <person name="Bukari Y."/>
            <person name="Amoako-Attah I."/>
            <person name="Meinhardt L.W."/>
            <person name="Bailey B.A."/>
            <person name="Cohen S.P."/>
        </authorList>
    </citation>
    <scope>NUCLEOTIDE SEQUENCE [LARGE SCALE GENOMIC DNA]</scope>
    <source>
        <strain evidence="1 2">GH-12</strain>
    </source>
</reference>
<proteinExistence type="predicted"/>
<name>A0AAW0B6P1_9AGAR</name>
<keyword evidence="2" id="KW-1185">Reference proteome</keyword>
<dbReference type="Proteomes" id="UP001383192">
    <property type="component" value="Unassembled WGS sequence"/>
</dbReference>
<protein>
    <submittedName>
        <fullName evidence="1">Uncharacterized protein</fullName>
    </submittedName>
</protein>
<evidence type="ECO:0000313" key="1">
    <source>
        <dbReference type="EMBL" id="KAK7021780.1"/>
    </source>
</evidence>
<comment type="caution">
    <text evidence="1">The sequence shown here is derived from an EMBL/GenBank/DDBJ whole genome shotgun (WGS) entry which is preliminary data.</text>
</comment>
<dbReference type="AlphaFoldDB" id="A0AAW0B6P1"/>
<dbReference type="EMBL" id="JAYKXP010000163">
    <property type="protein sequence ID" value="KAK7021780.1"/>
    <property type="molecule type" value="Genomic_DNA"/>
</dbReference>
<gene>
    <name evidence="1" type="ORF">VNI00_017291</name>
</gene>
<evidence type="ECO:0000313" key="2">
    <source>
        <dbReference type="Proteomes" id="UP001383192"/>
    </source>
</evidence>
<sequence>MSPAITRHMIEVPQHTAQEDREADDILSSLRLDVDEFDEKIAEVSRLVCVLADLIRVVRRRRLHFYEGSHSYDTFERGVDEVAQIVTQTIAVYKEYVDDLSTVLQSSPDTWTTSPVVDRLEHARIPVWLSLYEAERALSTFITILHFDYLSVT</sequence>
<organism evidence="1 2">
    <name type="scientific">Paramarasmius palmivorus</name>
    <dbReference type="NCBI Taxonomy" id="297713"/>
    <lineage>
        <taxon>Eukaryota</taxon>
        <taxon>Fungi</taxon>
        <taxon>Dikarya</taxon>
        <taxon>Basidiomycota</taxon>
        <taxon>Agaricomycotina</taxon>
        <taxon>Agaricomycetes</taxon>
        <taxon>Agaricomycetidae</taxon>
        <taxon>Agaricales</taxon>
        <taxon>Marasmiineae</taxon>
        <taxon>Marasmiaceae</taxon>
        <taxon>Paramarasmius</taxon>
    </lineage>
</organism>